<dbReference type="InterPro" id="IPR011009">
    <property type="entry name" value="Kinase-like_dom_sf"/>
</dbReference>
<evidence type="ECO:0000313" key="19">
    <source>
        <dbReference type="EMBL" id="ELR17857.1"/>
    </source>
</evidence>
<dbReference type="PRINTS" id="PR00109">
    <property type="entry name" value="TYRKINASE"/>
</dbReference>
<evidence type="ECO:0000256" key="1">
    <source>
        <dbReference type="ARBA" id="ARBA00004167"/>
    </source>
</evidence>
<dbReference type="FunFam" id="3.30.200.20:FF:000060">
    <property type="entry name" value="Serine/threonine-protein kinase isoform 1"/>
    <property type="match status" value="2"/>
</dbReference>
<evidence type="ECO:0000256" key="10">
    <source>
        <dbReference type="ARBA" id="ARBA00048679"/>
    </source>
</evidence>
<keyword evidence="14" id="KW-0472">Membrane</keyword>
<evidence type="ECO:0000256" key="8">
    <source>
        <dbReference type="ARBA" id="ARBA00022840"/>
    </source>
</evidence>
<comment type="subcellular location">
    <subcellularLocation>
        <location evidence="1">Membrane</location>
        <topology evidence="1">Single-pass membrane protein</topology>
    </subcellularLocation>
</comment>
<dbReference type="PROSITE" id="PS00022">
    <property type="entry name" value="EGF_1"/>
    <property type="match status" value="1"/>
</dbReference>
<dbReference type="PROSITE" id="PS50026">
    <property type="entry name" value="EGF_3"/>
    <property type="match status" value="1"/>
</dbReference>
<comment type="similarity">
    <text evidence="2">Belongs to the protein kinase superfamily. TKL Ser/Thr protein kinase family.</text>
</comment>
<dbReference type="Gene3D" id="3.30.70.1230">
    <property type="entry name" value="Nucleotide cyclase"/>
    <property type="match status" value="1"/>
</dbReference>
<comment type="catalytic activity">
    <reaction evidence="10">
        <text>L-seryl-[protein] + ATP = O-phospho-L-seryl-[protein] + ADP + H(+)</text>
        <dbReference type="Rhea" id="RHEA:17989"/>
        <dbReference type="Rhea" id="RHEA-COMP:9863"/>
        <dbReference type="Rhea" id="RHEA-COMP:11604"/>
        <dbReference type="ChEBI" id="CHEBI:15378"/>
        <dbReference type="ChEBI" id="CHEBI:29999"/>
        <dbReference type="ChEBI" id="CHEBI:30616"/>
        <dbReference type="ChEBI" id="CHEBI:83421"/>
        <dbReference type="ChEBI" id="CHEBI:456216"/>
        <dbReference type="EC" id="2.7.11.1"/>
    </reaction>
</comment>
<dbReference type="GO" id="GO:0005524">
    <property type="term" value="F:ATP binding"/>
    <property type="evidence" value="ECO:0007669"/>
    <property type="project" value="UniProtKB-UniRule"/>
</dbReference>
<dbReference type="GeneID" id="14918599"/>
<dbReference type="CDD" id="cd00053">
    <property type="entry name" value="EGF"/>
    <property type="match status" value="1"/>
</dbReference>
<dbReference type="Gene3D" id="1.10.510.10">
    <property type="entry name" value="Transferase(Phosphotransferase) domain 1"/>
    <property type="match status" value="2"/>
</dbReference>
<dbReference type="InterPro" id="IPR029787">
    <property type="entry name" value="Nucleotide_cyclase"/>
</dbReference>
<evidence type="ECO:0000256" key="4">
    <source>
        <dbReference type="ARBA" id="ARBA00022527"/>
    </source>
</evidence>
<feature type="compositionally biased region" description="Low complexity" evidence="13">
    <location>
        <begin position="1312"/>
        <end position="1323"/>
    </location>
</feature>
<dbReference type="KEGG" id="acan:ACA1_248820"/>
<name>L8GY28_ACACF</name>
<dbReference type="GO" id="GO:0035556">
    <property type="term" value="P:intracellular signal transduction"/>
    <property type="evidence" value="ECO:0007669"/>
    <property type="project" value="InterPro"/>
</dbReference>
<dbReference type="RefSeq" id="XP_004339870.1">
    <property type="nucleotide sequence ID" value="XM_004339822.1"/>
</dbReference>
<evidence type="ECO:0000256" key="13">
    <source>
        <dbReference type="SAM" id="MobiDB-lite"/>
    </source>
</evidence>
<dbReference type="STRING" id="1257118.L8GY28"/>
<dbReference type="GO" id="GO:0004674">
    <property type="term" value="F:protein serine/threonine kinase activity"/>
    <property type="evidence" value="ECO:0007669"/>
    <property type="project" value="UniProtKB-KW"/>
</dbReference>
<evidence type="ECO:0000256" key="9">
    <source>
        <dbReference type="ARBA" id="ARBA00047899"/>
    </source>
</evidence>
<comment type="caution">
    <text evidence="11">Lacks conserved residue(s) required for the propagation of feature annotation.</text>
</comment>
<keyword evidence="14" id="KW-0812">Transmembrane</keyword>
<dbReference type="SUPFAM" id="SSF55073">
    <property type="entry name" value="Nucleotide cyclase"/>
    <property type="match status" value="1"/>
</dbReference>
<dbReference type="SMART" id="SM00044">
    <property type="entry name" value="CYCc"/>
    <property type="match status" value="1"/>
</dbReference>
<dbReference type="VEuPathDB" id="AmoebaDB:ACA1_248820"/>
<reference evidence="19 20" key="1">
    <citation type="journal article" date="2013" name="Genome Biol.">
        <title>Genome of Acanthamoeba castellanii highlights extensive lateral gene transfer and early evolution of tyrosine kinase signaling.</title>
        <authorList>
            <person name="Clarke M."/>
            <person name="Lohan A.J."/>
            <person name="Liu B."/>
            <person name="Lagkouvardos I."/>
            <person name="Roy S."/>
            <person name="Zafar N."/>
            <person name="Bertelli C."/>
            <person name="Schilde C."/>
            <person name="Kianianmomeni A."/>
            <person name="Burglin T.R."/>
            <person name="Frech C."/>
            <person name="Turcotte B."/>
            <person name="Kopec K.O."/>
            <person name="Synnott J.M."/>
            <person name="Choo C."/>
            <person name="Paponov I."/>
            <person name="Finkler A."/>
            <person name="Soon Heng Tan C."/>
            <person name="Hutchins A.P."/>
            <person name="Weinmeier T."/>
            <person name="Rattei T."/>
            <person name="Chu J.S."/>
            <person name="Gimenez G."/>
            <person name="Irimia M."/>
            <person name="Rigden D.J."/>
            <person name="Fitzpatrick D.A."/>
            <person name="Lorenzo-Morales J."/>
            <person name="Bateman A."/>
            <person name="Chiu C.H."/>
            <person name="Tang P."/>
            <person name="Hegemann P."/>
            <person name="Fromm H."/>
            <person name="Raoult D."/>
            <person name="Greub G."/>
            <person name="Miranda-Saavedra D."/>
            <person name="Chen N."/>
            <person name="Nash P."/>
            <person name="Ginger M.L."/>
            <person name="Horn M."/>
            <person name="Schaap P."/>
            <person name="Caler L."/>
            <person name="Loftus B."/>
        </authorList>
    </citation>
    <scope>NUCLEOTIDE SEQUENCE [LARGE SCALE GENOMIC DNA]</scope>
    <source>
        <strain evidence="19 20">Neff</strain>
    </source>
</reference>
<keyword evidence="11" id="KW-0245">EGF-like domain</keyword>
<dbReference type="PROSITE" id="PS50125">
    <property type="entry name" value="GUANYLATE_CYCLASE_2"/>
    <property type="match status" value="1"/>
</dbReference>
<evidence type="ECO:0000256" key="2">
    <source>
        <dbReference type="ARBA" id="ARBA00005843"/>
    </source>
</evidence>
<gene>
    <name evidence="19" type="ORF">ACA1_248820</name>
</gene>
<dbReference type="InterPro" id="IPR024370">
    <property type="entry name" value="PBP_domain"/>
</dbReference>
<dbReference type="Gene3D" id="3.40.190.10">
    <property type="entry name" value="Periplasmic binding protein-like II"/>
    <property type="match status" value="4"/>
</dbReference>
<dbReference type="PROSITE" id="PS50011">
    <property type="entry name" value="PROTEIN_KINASE_DOM"/>
    <property type="match status" value="2"/>
</dbReference>
<keyword evidence="6 12" id="KW-0547">Nucleotide-binding</keyword>
<feature type="chain" id="PRO_5003990727" description="non-specific serine/threonine protein kinase" evidence="15">
    <location>
        <begin position="22"/>
        <end position="1618"/>
    </location>
</feature>
<feature type="domain" description="Protein kinase" evidence="16">
    <location>
        <begin position="1358"/>
        <end position="1611"/>
    </location>
</feature>
<keyword evidence="4 19" id="KW-0723">Serine/threonine-protein kinase</keyword>
<dbReference type="InterPro" id="IPR000719">
    <property type="entry name" value="Prot_kinase_dom"/>
</dbReference>
<dbReference type="Pfam" id="PF00211">
    <property type="entry name" value="Guanylate_cyc"/>
    <property type="match status" value="1"/>
</dbReference>
<evidence type="ECO:0000256" key="6">
    <source>
        <dbReference type="ARBA" id="ARBA00022741"/>
    </source>
</evidence>
<dbReference type="Proteomes" id="UP000011083">
    <property type="component" value="Unassembled WGS sequence"/>
</dbReference>
<dbReference type="SUPFAM" id="SSF53850">
    <property type="entry name" value="Periplasmic binding protein-like II"/>
    <property type="match status" value="2"/>
</dbReference>
<evidence type="ECO:0000259" key="18">
    <source>
        <dbReference type="PROSITE" id="PS50125"/>
    </source>
</evidence>
<dbReference type="PANTHER" id="PTHR44329">
    <property type="entry name" value="SERINE/THREONINE-PROTEIN KINASE TNNI3K-RELATED"/>
    <property type="match status" value="1"/>
</dbReference>
<feature type="domain" description="EGF-like" evidence="17">
    <location>
        <begin position="635"/>
        <end position="674"/>
    </location>
</feature>
<dbReference type="InterPro" id="IPR051681">
    <property type="entry name" value="Ser/Thr_Kinases-Pseudokinases"/>
</dbReference>
<keyword evidence="11" id="KW-1015">Disulfide bond</keyword>
<keyword evidence="5" id="KW-0808">Transferase</keyword>
<feature type="transmembrane region" description="Helical" evidence="14">
    <location>
        <begin position="686"/>
        <end position="714"/>
    </location>
</feature>
<dbReference type="PROSITE" id="PS01186">
    <property type="entry name" value="EGF_2"/>
    <property type="match status" value="1"/>
</dbReference>
<dbReference type="SUPFAM" id="SSF56112">
    <property type="entry name" value="Protein kinase-like (PK-like)"/>
    <property type="match status" value="2"/>
</dbReference>
<dbReference type="EC" id="2.7.11.1" evidence="3"/>
<dbReference type="InterPro" id="IPR008271">
    <property type="entry name" value="Ser/Thr_kinase_AS"/>
</dbReference>
<sequence>MLSTIAQLLTLLLLCGGQTQATTVLGGGDTYIANYMTSMVDSYQYAEGDTTIAFETDYAITGAPYPEDLLTAAGYTLVPIIAQALVPIYNLPSVTNLVLDGPTLGDIWYGNILLWNDTAIKALNPNATLPGERILLAYANDTAAGLTQTFMSLLSEANADIGAVWGPYATANWSVLTGIEDHATNTGDPGTAQTTYVLNTPYSLSYTSKILAAQAGVKSALLKNKAVSSALGEAIANISSTYMGAGAVNGNLSTSWPLTMVNYALLPLNLTTSDCTFIQGFLAFLAWTQLNDRAVAQATSLGYTARSDHWLIGEGLSFNLYTVWMAEYLSGNIRLRYFQNPTSIAISDMGAYNVDFGGVSTPLSAAQKLAQPDVIEVPILSYAVAPAYNLPELVGHGTLVFNLTTLADIMLGHVDNWNHSAIRELNPTLVDYLPNQPITVVTPIGAPTIMLVFTQALSQASPEFNQAVGPSMDTRLPIEDLGRNINSTAVGDVLTANPYAMGLWLTEQLRLKRNLGLADFINPAGNRVSATFETLNSAVLDFGADPTITNFINGGGAKSWPMATYHQFIIRQTTMPDCEKARGLIDWIYWSQTNPDALDLATKNYQGVAGQAKPVLKRILDIVAGMTCEGQHVSSIYGCIYQGTVCSDHGVCQADTQGSGSCLCQSGYQGDYCETAIVTSSTDVPLGAILGAIIPAAVIAFLVLCCIIAGLLVWMRVNRRKEDDWEVDMGELEMGEQLGAGGYGEVHKAMWKGTEVAVKMMISETLSREMERSFKEEVRVMTALRHPNVVLFMAACTKPPKMCIVMEYMALGSLYDLLHNELIPDIPFALRNKMAYQAAKGMHFLHSSGIVHRDLKSLNLLLDSKWNVKVSDFGLTKFREELKRGNAKEIQGSVHWTAPEILNEAIDIDYMLADIYSFGIILWELSTRQQPYMGMSPAAVAVAVIRDNVRPPLPDDDPTIPPEFVDLVQSCWHHDPTIRPSFLEAMTRLSALGGDGGTSSFTKTSTSSSSSGGPSKGFASWTLPTATTGSASNHSTNSSSSAGSAASAAAATAGVRAPEGEMAIVFSDIARAASLWEFNAEAMRDATLLHNGLMRSLLKKHRGYEVVFIRDRNSGEGSFCMAFQNTTDALEWCMEAQQELVKLEWPEALLDHPGAAEEWGDTDDRVIFKGLRVRMGVHVGQPRTVRDPMTRRVEYIGPVINATARITAMTHGGQILLSATAFDKVRESELASKEAKRMVCLGKFEIPDAPKGAKLYELRPRGLEGRFFGGISHAAKDSDLSPTSGSGSDHHAKGKKPKSKASLDGGEPGEGSAAQHSISSASSDGETQAVVGEGMMFKEDNFLTSANLCRWIIDFNEIALGKQVGLGSYGVVFKGKWKGVEVAVKRFIKQKLDERRMLEFRAEMAFLSELHHPNIVLFIGACVKRPNLCIVTEFVKNGSLRDILANNSVKLPWAQKLKLLHSAALGINYLHSLQPVIVHRDLKPSNLLVDENMNVKVADFGFARIKEENATMTRCGTPCWTAPEVIRGEKYSEKADVFSFGVIMWEVLTRKQPFAGRNFMGVSLDVLEGRRPAIPGDCAAAFKKLMKKCWHGEAKKRPSMDDVVTQLDALLGHDHHAV</sequence>
<dbReference type="Pfam" id="PF12849">
    <property type="entry name" value="PBP_like_2"/>
    <property type="match status" value="1"/>
</dbReference>
<dbReference type="Pfam" id="PF07714">
    <property type="entry name" value="PK_Tyr_Ser-Thr"/>
    <property type="match status" value="2"/>
</dbReference>
<keyword evidence="14" id="KW-1133">Transmembrane helix</keyword>
<feature type="region of interest" description="Disordered" evidence="13">
    <location>
        <begin position="1275"/>
        <end position="1325"/>
    </location>
</feature>
<dbReference type="Gene3D" id="3.30.200.20">
    <property type="entry name" value="Phosphorylase Kinase, domain 1"/>
    <property type="match status" value="1"/>
</dbReference>
<dbReference type="InterPro" id="IPR017441">
    <property type="entry name" value="Protein_kinase_ATP_BS"/>
</dbReference>
<evidence type="ECO:0000256" key="11">
    <source>
        <dbReference type="PROSITE-ProRule" id="PRU00076"/>
    </source>
</evidence>
<evidence type="ECO:0000256" key="3">
    <source>
        <dbReference type="ARBA" id="ARBA00012513"/>
    </source>
</evidence>
<protein>
    <recommendedName>
        <fullName evidence="3">non-specific serine/threonine protein kinase</fullName>
        <ecNumber evidence="3">2.7.11.1</ecNumber>
    </recommendedName>
</protein>
<dbReference type="PROSITE" id="PS00108">
    <property type="entry name" value="PROTEIN_KINASE_ST"/>
    <property type="match status" value="2"/>
</dbReference>
<keyword evidence="15" id="KW-0732">Signal</keyword>
<dbReference type="PROSITE" id="PS00107">
    <property type="entry name" value="PROTEIN_KINASE_ATP"/>
    <property type="match status" value="2"/>
</dbReference>
<dbReference type="CDD" id="cd07302">
    <property type="entry name" value="CHD"/>
    <property type="match status" value="1"/>
</dbReference>
<feature type="domain" description="Protein kinase" evidence="16">
    <location>
        <begin position="732"/>
        <end position="992"/>
    </location>
</feature>
<keyword evidence="20" id="KW-1185">Reference proteome</keyword>
<keyword evidence="8 12" id="KW-0067">ATP-binding</keyword>
<feature type="signal peptide" evidence="15">
    <location>
        <begin position="1"/>
        <end position="21"/>
    </location>
</feature>
<accession>L8GY28</accession>
<feature type="domain" description="Guanylate cyclase" evidence="18">
    <location>
        <begin position="1063"/>
        <end position="1207"/>
    </location>
</feature>
<proteinExistence type="inferred from homology"/>
<dbReference type="CDD" id="cd13999">
    <property type="entry name" value="STKc_MAP3K-like"/>
    <property type="match status" value="2"/>
</dbReference>
<evidence type="ECO:0000259" key="17">
    <source>
        <dbReference type="PROSITE" id="PS50026"/>
    </source>
</evidence>
<dbReference type="InterPro" id="IPR000742">
    <property type="entry name" value="EGF"/>
</dbReference>
<dbReference type="InterPro" id="IPR001054">
    <property type="entry name" value="A/G_cyclase"/>
</dbReference>
<evidence type="ECO:0000256" key="5">
    <source>
        <dbReference type="ARBA" id="ARBA00022679"/>
    </source>
</evidence>
<dbReference type="Gene3D" id="2.10.25.10">
    <property type="entry name" value="Laminin"/>
    <property type="match status" value="1"/>
</dbReference>
<evidence type="ECO:0000313" key="20">
    <source>
        <dbReference type="Proteomes" id="UP000011083"/>
    </source>
</evidence>
<comment type="catalytic activity">
    <reaction evidence="9">
        <text>L-threonyl-[protein] + ATP = O-phospho-L-threonyl-[protein] + ADP + H(+)</text>
        <dbReference type="Rhea" id="RHEA:46608"/>
        <dbReference type="Rhea" id="RHEA-COMP:11060"/>
        <dbReference type="Rhea" id="RHEA-COMP:11605"/>
        <dbReference type="ChEBI" id="CHEBI:15378"/>
        <dbReference type="ChEBI" id="CHEBI:30013"/>
        <dbReference type="ChEBI" id="CHEBI:30616"/>
        <dbReference type="ChEBI" id="CHEBI:61977"/>
        <dbReference type="ChEBI" id="CHEBI:456216"/>
        <dbReference type="EC" id="2.7.11.1"/>
    </reaction>
</comment>
<feature type="binding site" evidence="12">
    <location>
        <position position="1385"/>
    </location>
    <ligand>
        <name>ATP</name>
        <dbReference type="ChEBI" id="CHEBI:30616"/>
    </ligand>
</feature>
<dbReference type="GO" id="GO:0009190">
    <property type="term" value="P:cyclic nucleotide biosynthetic process"/>
    <property type="evidence" value="ECO:0007669"/>
    <property type="project" value="InterPro"/>
</dbReference>
<dbReference type="SMART" id="SM00220">
    <property type="entry name" value="S_TKc"/>
    <property type="match status" value="2"/>
</dbReference>
<dbReference type="InterPro" id="IPR001245">
    <property type="entry name" value="Ser-Thr/Tyr_kinase_cat_dom"/>
</dbReference>
<feature type="compositionally biased region" description="Low complexity" evidence="13">
    <location>
        <begin position="998"/>
        <end position="1022"/>
    </location>
</feature>
<dbReference type="PANTHER" id="PTHR44329:SF298">
    <property type="entry name" value="MIXED LINEAGE KINASE DOMAIN-LIKE PROTEIN"/>
    <property type="match status" value="1"/>
</dbReference>
<feature type="binding site" evidence="12">
    <location>
        <position position="759"/>
    </location>
    <ligand>
        <name>ATP</name>
        <dbReference type="ChEBI" id="CHEBI:30616"/>
    </ligand>
</feature>
<dbReference type="EMBL" id="KB007971">
    <property type="protein sequence ID" value="ELR17857.1"/>
    <property type="molecule type" value="Genomic_DNA"/>
</dbReference>
<evidence type="ECO:0000256" key="15">
    <source>
        <dbReference type="SAM" id="SignalP"/>
    </source>
</evidence>
<feature type="disulfide bond" evidence="11">
    <location>
        <begin position="664"/>
        <end position="673"/>
    </location>
</feature>
<dbReference type="GO" id="GO:0016020">
    <property type="term" value="C:membrane"/>
    <property type="evidence" value="ECO:0007669"/>
    <property type="project" value="UniProtKB-SubCell"/>
</dbReference>
<evidence type="ECO:0000259" key="16">
    <source>
        <dbReference type="PROSITE" id="PS50011"/>
    </source>
</evidence>
<keyword evidence="7 19" id="KW-0418">Kinase</keyword>
<evidence type="ECO:0000256" key="14">
    <source>
        <dbReference type="SAM" id="Phobius"/>
    </source>
</evidence>
<organism evidence="19 20">
    <name type="scientific">Acanthamoeba castellanii (strain ATCC 30010 / Neff)</name>
    <dbReference type="NCBI Taxonomy" id="1257118"/>
    <lineage>
        <taxon>Eukaryota</taxon>
        <taxon>Amoebozoa</taxon>
        <taxon>Discosea</taxon>
        <taxon>Longamoebia</taxon>
        <taxon>Centramoebida</taxon>
        <taxon>Acanthamoebidae</taxon>
        <taxon>Acanthamoeba</taxon>
    </lineage>
</organism>
<evidence type="ECO:0000256" key="12">
    <source>
        <dbReference type="PROSITE-ProRule" id="PRU10141"/>
    </source>
</evidence>
<feature type="region of interest" description="Disordered" evidence="13">
    <location>
        <begin position="994"/>
        <end position="1022"/>
    </location>
</feature>
<evidence type="ECO:0000256" key="7">
    <source>
        <dbReference type="ARBA" id="ARBA00022777"/>
    </source>
</evidence>
<dbReference type="OrthoDB" id="4062651at2759"/>